<sequence length="65" mass="7268">MLQRVEHTTCSDISAAMARKQGPLSMVTGSINNRDVIRDRRARARVVPTLVRPSTHSILKRRGTV</sequence>
<proteinExistence type="predicted"/>
<evidence type="ECO:0000313" key="1">
    <source>
        <dbReference type="EMBL" id="AEI93735.1"/>
    </source>
</evidence>
<dbReference type="KEGG" id="rli:RLO149_c017430"/>
<dbReference type="Proteomes" id="UP000001353">
    <property type="component" value="Chromosome"/>
</dbReference>
<reference evidence="1 2" key="1">
    <citation type="journal article" date="2011" name="BMC Genomics">
        <title>Comparative genome analysis and genome-guided physiological analysis of Roseobacter litoralis.</title>
        <authorList>
            <person name="Kalhoefer D."/>
            <person name="Thole S."/>
            <person name="Voget S."/>
            <person name="Lehmann R."/>
            <person name="Liesegang H."/>
            <person name="Wollher A."/>
            <person name="Daniel R."/>
            <person name="Simon M."/>
            <person name="Brinkhoff T."/>
        </authorList>
    </citation>
    <scope>NUCLEOTIDE SEQUENCE [LARGE SCALE GENOMIC DNA]</scope>
    <source>
        <strain evidence="2">ATCC 49566 / DSM 6996 / JCM 21268 / NBRC 15278 / OCh 149</strain>
    </source>
</reference>
<accession>F7ZIL6</accession>
<dbReference type="AlphaFoldDB" id="F7ZIL6"/>
<keyword evidence="2" id="KW-1185">Reference proteome</keyword>
<evidence type="ECO:0000313" key="2">
    <source>
        <dbReference type="Proteomes" id="UP000001353"/>
    </source>
</evidence>
<dbReference type="HOGENOM" id="CLU_2847136_0_0_5"/>
<gene>
    <name evidence="1" type="ordered locus">RLO149_c017430</name>
</gene>
<organism evidence="1 2">
    <name type="scientific">Roseobacter litoralis (strain ATCC 49566 / DSM 6996 / JCM 21268 / NBRC 15278 / OCh 149)</name>
    <dbReference type="NCBI Taxonomy" id="391595"/>
    <lineage>
        <taxon>Bacteria</taxon>
        <taxon>Pseudomonadati</taxon>
        <taxon>Pseudomonadota</taxon>
        <taxon>Alphaproteobacteria</taxon>
        <taxon>Rhodobacterales</taxon>
        <taxon>Roseobacteraceae</taxon>
        <taxon>Roseobacter</taxon>
    </lineage>
</organism>
<protein>
    <submittedName>
        <fullName evidence="1">Uncharacterized protein</fullName>
    </submittedName>
</protein>
<dbReference type="EMBL" id="CP002623">
    <property type="protein sequence ID" value="AEI93735.1"/>
    <property type="molecule type" value="Genomic_DNA"/>
</dbReference>
<name>F7ZIL6_ROSLO</name>